<protein>
    <recommendedName>
        <fullName evidence="1">DUF6602 domain-containing protein</fullName>
    </recommendedName>
</protein>
<dbReference type="EMBL" id="JAPCID010000025">
    <property type="protein sequence ID" value="MDA0139402.1"/>
    <property type="molecule type" value="Genomic_DNA"/>
</dbReference>
<dbReference type="CDD" id="cd21173">
    <property type="entry name" value="NucC-like"/>
    <property type="match status" value="1"/>
</dbReference>
<evidence type="ECO:0000313" key="3">
    <source>
        <dbReference type="Proteomes" id="UP001147700"/>
    </source>
</evidence>
<sequence>MSIVERYWAGVLQRLRAEVEVLSELVRHAGERGRANELALARILEAFLPSRWQVGSGLLIDSHGRYSAQMDIVIQERSDEPAIFAQATELLYPVETVVASIEVKTTLSTPDVTKDFREKKAKLAELEPVTGTRPLFALLAYDCEPSPKTLAGHLRSHESTDAPDLACVLNLCMLAGTATVFASEEYTVGNCLLQERDAAGAWTGAYIEAEKGEKERAVGGMIYPVVRHSDGKRYLGDPGRTLLLFVEALVRAGAEARGASAPTLSAYLSDDARALHAVEAQGDLQTDFI</sequence>
<dbReference type="Pfam" id="PF20247">
    <property type="entry name" value="DUF6602"/>
    <property type="match status" value="1"/>
</dbReference>
<organism evidence="2 3">
    <name type="scientific">Solirubrobacter deserti</name>
    <dbReference type="NCBI Taxonomy" id="2282478"/>
    <lineage>
        <taxon>Bacteria</taxon>
        <taxon>Bacillati</taxon>
        <taxon>Actinomycetota</taxon>
        <taxon>Thermoleophilia</taxon>
        <taxon>Solirubrobacterales</taxon>
        <taxon>Solirubrobacteraceae</taxon>
        <taxon>Solirubrobacter</taxon>
    </lineage>
</organism>
<evidence type="ECO:0000313" key="2">
    <source>
        <dbReference type="EMBL" id="MDA0139402.1"/>
    </source>
</evidence>
<dbReference type="InterPro" id="IPR046537">
    <property type="entry name" value="DUF6602"/>
</dbReference>
<keyword evidence="3" id="KW-1185">Reference proteome</keyword>
<name>A0ABT4RLH2_9ACTN</name>
<dbReference type="Proteomes" id="UP001147700">
    <property type="component" value="Unassembled WGS sequence"/>
</dbReference>
<accession>A0ABT4RLH2</accession>
<evidence type="ECO:0000259" key="1">
    <source>
        <dbReference type="Pfam" id="PF20247"/>
    </source>
</evidence>
<feature type="domain" description="DUF6602" evidence="1">
    <location>
        <begin position="26"/>
        <end position="118"/>
    </location>
</feature>
<gene>
    <name evidence="2" type="ORF">OJ962_18000</name>
</gene>
<dbReference type="RefSeq" id="WP_202958043.1">
    <property type="nucleotide sequence ID" value="NZ_JAPCID010000025.1"/>
</dbReference>
<reference evidence="2" key="1">
    <citation type="submission" date="2022-10" db="EMBL/GenBank/DDBJ databases">
        <title>The WGS of Solirubrobacter sp. CPCC 204708.</title>
        <authorList>
            <person name="Jiang Z."/>
        </authorList>
    </citation>
    <scope>NUCLEOTIDE SEQUENCE</scope>
    <source>
        <strain evidence="2">CPCC 204708</strain>
    </source>
</reference>
<comment type="caution">
    <text evidence="2">The sequence shown here is derived from an EMBL/GenBank/DDBJ whole genome shotgun (WGS) entry which is preliminary data.</text>
</comment>
<proteinExistence type="predicted"/>